<reference evidence="4 5" key="1">
    <citation type="submission" date="2017-01" db="EMBL/GenBank/DDBJ databases">
        <title>Genome analysis of Paenibacillus selenitrireducens ES3-24.</title>
        <authorList>
            <person name="Xu D."/>
            <person name="Yao R."/>
            <person name="Zheng S."/>
        </authorList>
    </citation>
    <scope>NUCLEOTIDE SEQUENCE [LARGE SCALE GENOMIC DNA]</scope>
    <source>
        <strain evidence="4 5">ES3-24</strain>
    </source>
</reference>
<dbReference type="Gene3D" id="3.40.50.1820">
    <property type="entry name" value="alpha/beta hydrolase"/>
    <property type="match status" value="1"/>
</dbReference>
<dbReference type="EMBL" id="MSZX01000013">
    <property type="protein sequence ID" value="OPA73950.1"/>
    <property type="molecule type" value="Genomic_DNA"/>
</dbReference>
<dbReference type="PANTHER" id="PTHR40111">
    <property type="entry name" value="CEPHALOSPORIN-C DEACETYLASE"/>
    <property type="match status" value="1"/>
</dbReference>
<dbReference type="STRING" id="1324314.BVG16_26275"/>
<feature type="domain" description="Acetyl xylan esterase" evidence="3">
    <location>
        <begin position="1"/>
        <end position="310"/>
    </location>
</feature>
<dbReference type="GO" id="GO:0052689">
    <property type="term" value="F:carboxylic ester hydrolase activity"/>
    <property type="evidence" value="ECO:0007669"/>
    <property type="project" value="TreeGrafter"/>
</dbReference>
<organism evidence="4 5">
    <name type="scientific">Paenibacillus selenitireducens</name>
    <dbReference type="NCBI Taxonomy" id="1324314"/>
    <lineage>
        <taxon>Bacteria</taxon>
        <taxon>Bacillati</taxon>
        <taxon>Bacillota</taxon>
        <taxon>Bacilli</taxon>
        <taxon>Bacillales</taxon>
        <taxon>Paenibacillaceae</taxon>
        <taxon>Paenibacillus</taxon>
    </lineage>
</organism>
<dbReference type="RefSeq" id="WP_078502179.1">
    <property type="nucleotide sequence ID" value="NZ_MSZX01000013.1"/>
</dbReference>
<protein>
    <submittedName>
        <fullName evidence="4">Acetylesterase</fullName>
    </submittedName>
</protein>
<comment type="caution">
    <text evidence="4">The sequence shown here is derived from an EMBL/GenBank/DDBJ whole genome shotgun (WGS) entry which is preliminary data.</text>
</comment>
<dbReference type="SUPFAM" id="SSF53474">
    <property type="entry name" value="alpha/beta-Hydrolases"/>
    <property type="match status" value="1"/>
</dbReference>
<gene>
    <name evidence="4" type="ORF">BVG16_26275</name>
</gene>
<evidence type="ECO:0000313" key="5">
    <source>
        <dbReference type="Proteomes" id="UP000190188"/>
    </source>
</evidence>
<dbReference type="Proteomes" id="UP000190188">
    <property type="component" value="Unassembled WGS sequence"/>
</dbReference>
<dbReference type="GO" id="GO:0005976">
    <property type="term" value="P:polysaccharide metabolic process"/>
    <property type="evidence" value="ECO:0007669"/>
    <property type="project" value="TreeGrafter"/>
</dbReference>
<dbReference type="Pfam" id="PF05448">
    <property type="entry name" value="AXE1"/>
    <property type="match status" value="1"/>
</dbReference>
<evidence type="ECO:0000256" key="1">
    <source>
        <dbReference type="PIRSR" id="PIRSR639069-1"/>
    </source>
</evidence>
<feature type="active site" description="Nucleophile" evidence="1">
    <location>
        <position position="183"/>
    </location>
</feature>
<evidence type="ECO:0000259" key="3">
    <source>
        <dbReference type="Pfam" id="PF05448"/>
    </source>
</evidence>
<dbReference type="OrthoDB" id="9770528at2"/>
<proteinExistence type="predicted"/>
<feature type="active site" description="Charge relay system" evidence="1">
    <location>
        <position position="297"/>
    </location>
</feature>
<dbReference type="AlphaFoldDB" id="A0A1T2X256"/>
<feature type="active site" description="Charge relay system" evidence="1">
    <location>
        <position position="268"/>
    </location>
</feature>
<dbReference type="InterPro" id="IPR008391">
    <property type="entry name" value="AXE1_dom"/>
</dbReference>
<name>A0A1T2X256_9BACL</name>
<dbReference type="InterPro" id="IPR039069">
    <property type="entry name" value="CE7"/>
</dbReference>
<keyword evidence="5" id="KW-1185">Reference proteome</keyword>
<evidence type="ECO:0000313" key="4">
    <source>
        <dbReference type="EMBL" id="OPA73950.1"/>
    </source>
</evidence>
<sequence>MNFIEQRIAELENYKPDVTTPEDLDVFWSKVLEETRNTPLHSSRERMDTPMSGVDAYHVVYQGIDGTPIHGHYMVPTVFGKTSYPCIVNYHGYHGNKGLPEHFAAYLMSGFAVFSIDVRGQSGDTGDLTPQQQGKTSGWMTKGILSPEDSYYKWIITDAIRAIDWVREQPEVDADRVGVVGGSQGGGLALAVSALGCRHAFAVADIPNMCHLDWAVFNSSGSISEVATYVAQYPDHLQAALRTLSYFDNKNLADRIEIPILVCVGFKDPICPPESVYAMYNRVSAPKQIINYPFSGHWPGDKHIRKVLNFILQQIQ</sequence>
<dbReference type="PANTHER" id="PTHR40111:SF1">
    <property type="entry name" value="CEPHALOSPORIN-C DEACETYLASE"/>
    <property type="match status" value="1"/>
</dbReference>
<evidence type="ECO:0000256" key="2">
    <source>
        <dbReference type="PIRSR" id="PIRSR639069-2"/>
    </source>
</evidence>
<feature type="binding site" evidence="2">
    <location>
        <position position="93"/>
    </location>
    <ligand>
        <name>substrate</name>
    </ligand>
</feature>
<dbReference type="InterPro" id="IPR029058">
    <property type="entry name" value="AB_hydrolase_fold"/>
</dbReference>
<accession>A0A1T2X256</accession>